<dbReference type="EMBL" id="FOFU01000011">
    <property type="protein sequence ID" value="SEQ81886.1"/>
    <property type="molecule type" value="Genomic_DNA"/>
</dbReference>
<dbReference type="RefSeq" id="WP_177177768.1">
    <property type="nucleotide sequence ID" value="NZ_FOFU01000011.1"/>
</dbReference>
<evidence type="ECO:0000313" key="1">
    <source>
        <dbReference type="EMBL" id="SEQ81886.1"/>
    </source>
</evidence>
<reference evidence="1 2" key="1">
    <citation type="submission" date="2016-10" db="EMBL/GenBank/DDBJ databases">
        <authorList>
            <person name="de Groot N.N."/>
        </authorList>
    </citation>
    <scope>NUCLEOTIDE SEQUENCE [LARGE SCALE GENOMIC DNA]</scope>
    <source>
        <strain evidence="1 2">B25</strain>
    </source>
</reference>
<dbReference type="AlphaFoldDB" id="A0A1H9J544"/>
<keyword evidence="2" id="KW-1185">Reference proteome</keyword>
<evidence type="ECO:0000313" key="2">
    <source>
        <dbReference type="Proteomes" id="UP000182360"/>
    </source>
</evidence>
<proteinExistence type="predicted"/>
<organism evidence="1 2">
    <name type="scientific">Treponema bryantii</name>
    <dbReference type="NCBI Taxonomy" id="163"/>
    <lineage>
        <taxon>Bacteria</taxon>
        <taxon>Pseudomonadati</taxon>
        <taxon>Spirochaetota</taxon>
        <taxon>Spirochaetia</taxon>
        <taxon>Spirochaetales</taxon>
        <taxon>Treponemataceae</taxon>
        <taxon>Treponema</taxon>
    </lineage>
</organism>
<gene>
    <name evidence="1" type="ORF">SAMN04487977_11176</name>
</gene>
<name>A0A1H9J544_9SPIR</name>
<protein>
    <submittedName>
        <fullName evidence="1">Uncharacterized protein</fullName>
    </submittedName>
</protein>
<accession>A0A1H9J544</accession>
<sequence>MHKQNVVGIVFRGPEGKKAIMQIMRAKAPKPDPNLEKRMKAFQEAASKEGFFKNAR</sequence>
<dbReference type="Proteomes" id="UP000182360">
    <property type="component" value="Unassembled WGS sequence"/>
</dbReference>